<evidence type="ECO:0000313" key="1">
    <source>
        <dbReference type="EMBL" id="GAG79306.1"/>
    </source>
</evidence>
<accession>X1C4K0</accession>
<dbReference type="AlphaFoldDB" id="X1C4K0"/>
<reference evidence="1" key="1">
    <citation type="journal article" date="2014" name="Front. Microbiol.">
        <title>High frequency of phylogenetically diverse reductive dehalogenase-homologous genes in deep subseafloor sedimentary metagenomes.</title>
        <authorList>
            <person name="Kawai M."/>
            <person name="Futagami T."/>
            <person name="Toyoda A."/>
            <person name="Takaki Y."/>
            <person name="Nishi S."/>
            <person name="Hori S."/>
            <person name="Arai W."/>
            <person name="Tsubouchi T."/>
            <person name="Morono Y."/>
            <person name="Uchiyama I."/>
            <person name="Ito T."/>
            <person name="Fujiyama A."/>
            <person name="Inagaki F."/>
            <person name="Takami H."/>
        </authorList>
    </citation>
    <scope>NUCLEOTIDE SEQUENCE</scope>
    <source>
        <strain evidence="1">Expedition CK06-06</strain>
    </source>
</reference>
<dbReference type="EMBL" id="BART01018892">
    <property type="protein sequence ID" value="GAG79306.1"/>
    <property type="molecule type" value="Genomic_DNA"/>
</dbReference>
<feature type="non-terminal residue" evidence="1">
    <location>
        <position position="1"/>
    </location>
</feature>
<proteinExistence type="predicted"/>
<gene>
    <name evidence="1" type="ORF">S01H4_35513</name>
</gene>
<organism evidence="1">
    <name type="scientific">marine sediment metagenome</name>
    <dbReference type="NCBI Taxonomy" id="412755"/>
    <lineage>
        <taxon>unclassified sequences</taxon>
        <taxon>metagenomes</taxon>
        <taxon>ecological metagenomes</taxon>
    </lineage>
</organism>
<sequence length="223" mass="23559">VFLGEQRAADGETKMAKYGHGRTGVTMNLVPDSKHGVVSQDPESTLATMGGIANVLGDIAVGVPTKIVVRVGADAFTYPEEPYQTDDPPTGKPHEANVFTKDCPHKLRLLQVAVQSQACMPAYWMGSAVLDLKVQHGDGAAGETFNDILADYDLGGGLSAGEGAIIAPSATVPLVLAYQTIDAGESLKVTMSAYPSKAEETQPHEHGLIAVWMDVILTVMRVN</sequence>
<protein>
    <submittedName>
        <fullName evidence="1">Uncharacterized protein</fullName>
    </submittedName>
</protein>
<name>X1C4K0_9ZZZZ</name>
<comment type="caution">
    <text evidence="1">The sequence shown here is derived from an EMBL/GenBank/DDBJ whole genome shotgun (WGS) entry which is preliminary data.</text>
</comment>